<organism evidence="1 2">
    <name type="scientific">Listeria monocytogenes</name>
    <dbReference type="NCBI Taxonomy" id="1639"/>
    <lineage>
        <taxon>Bacteria</taxon>
        <taxon>Bacillati</taxon>
        <taxon>Bacillota</taxon>
        <taxon>Bacilli</taxon>
        <taxon>Bacillales</taxon>
        <taxon>Listeriaceae</taxon>
        <taxon>Listeria</taxon>
    </lineage>
</organism>
<gene>
    <name evidence="1" type="ORF">GI230_14760</name>
</gene>
<dbReference type="Proteomes" id="UP000458487">
    <property type="component" value="Unassembled WGS sequence"/>
</dbReference>
<evidence type="ECO:0000313" key="2">
    <source>
        <dbReference type="Proteomes" id="UP000458487"/>
    </source>
</evidence>
<evidence type="ECO:0000313" key="1">
    <source>
        <dbReference type="EMBL" id="EDN9630854.1"/>
    </source>
</evidence>
<reference evidence="1 2" key="1">
    <citation type="submission" date="2019-11" db="EMBL/GenBank/DDBJ databases">
        <authorList>
            <person name="Ashton P.M."/>
            <person name="Dallman T."/>
            <person name="Nair S."/>
            <person name="De Pinna E."/>
            <person name="Peters T."/>
            <person name="Grant K."/>
        </authorList>
    </citation>
    <scope>NUCLEOTIDE SEQUENCE [LARGE SCALE GENOMIC DNA]</scope>
    <source>
        <strain evidence="1 2">833351</strain>
    </source>
</reference>
<proteinExistence type="predicted"/>
<name>A0AAN3D036_LISMN</name>
<comment type="caution">
    <text evidence="1">The sequence shown here is derived from an EMBL/GenBank/DDBJ whole genome shotgun (WGS) entry which is preliminary data.</text>
</comment>
<accession>A0AAN3D036</accession>
<sequence>MIITYGGRGSMKTVEMMKKALEYENAQGGEVNDESCRACRTFNQRP</sequence>
<dbReference type="EMBL" id="AANDQG010000013">
    <property type="protein sequence ID" value="EDN9630854.1"/>
    <property type="molecule type" value="Genomic_DNA"/>
</dbReference>
<dbReference type="RefSeq" id="WP_160442590.1">
    <property type="nucleotide sequence ID" value="NZ_CP030813.1"/>
</dbReference>
<dbReference type="AlphaFoldDB" id="A0AAN3D036"/>
<protein>
    <submittedName>
        <fullName evidence="1">Uncharacterized protein</fullName>
    </submittedName>
</protein>